<reference evidence="1 2" key="1">
    <citation type="submission" date="2018-11" db="EMBL/GenBank/DDBJ databases">
        <title>Novel bacteria species description.</title>
        <authorList>
            <person name="Han J.-H."/>
        </authorList>
    </citation>
    <scope>NUCLEOTIDE SEQUENCE [LARGE SCALE GENOMIC DNA]</scope>
    <source>
        <strain evidence="1 2">KCTC23259</strain>
    </source>
</reference>
<dbReference type="Pfam" id="PF07606">
    <property type="entry name" value="DUF1569"/>
    <property type="match status" value="1"/>
</dbReference>
<protein>
    <submittedName>
        <fullName evidence="1">DUF1569 domain-containing protein</fullName>
    </submittedName>
</protein>
<dbReference type="Gene3D" id="1.20.120.450">
    <property type="entry name" value="dinb family like domain"/>
    <property type="match status" value="1"/>
</dbReference>
<evidence type="ECO:0000313" key="1">
    <source>
        <dbReference type="EMBL" id="MCP9765413.1"/>
    </source>
</evidence>
<organism evidence="1 2">
    <name type="scientific">Lacihabitans soyangensis</name>
    <dbReference type="NCBI Taxonomy" id="869394"/>
    <lineage>
        <taxon>Bacteria</taxon>
        <taxon>Pseudomonadati</taxon>
        <taxon>Bacteroidota</taxon>
        <taxon>Cytophagia</taxon>
        <taxon>Cytophagales</taxon>
        <taxon>Leadbetterellaceae</taxon>
        <taxon>Lacihabitans</taxon>
    </lineage>
</organism>
<keyword evidence="2" id="KW-1185">Reference proteome</keyword>
<accession>A0AAE3KUW1</accession>
<dbReference type="Proteomes" id="UP001204144">
    <property type="component" value="Unassembled WGS sequence"/>
</dbReference>
<dbReference type="InterPro" id="IPR034660">
    <property type="entry name" value="DinB/YfiT-like"/>
</dbReference>
<comment type="caution">
    <text evidence="1">The sequence shown here is derived from an EMBL/GenBank/DDBJ whole genome shotgun (WGS) entry which is preliminary data.</text>
</comment>
<name>A0AAE3KUW1_9BACT</name>
<dbReference type="AlphaFoldDB" id="A0AAE3KUW1"/>
<sequence length="150" mass="17247">MPNIFSKEISETLVERVNKLNNTQAANWGKMDVAQMLAHCNVTYDMAFDQNFKKSSPFIRFILKNLVKKGIVNAQPLKKNSSTAPEMLIKTPKIFEEEKSKLIAHLQKTVKVGEAFFDGKDHPGFGVMTKDEWNNFYYKHLDHHLTQFGV</sequence>
<evidence type="ECO:0000313" key="2">
    <source>
        <dbReference type="Proteomes" id="UP001204144"/>
    </source>
</evidence>
<dbReference type="EMBL" id="RJUF01000183">
    <property type="protein sequence ID" value="MCP9765413.1"/>
    <property type="molecule type" value="Genomic_DNA"/>
</dbReference>
<dbReference type="InterPro" id="IPR011463">
    <property type="entry name" value="DUF1569"/>
</dbReference>
<gene>
    <name evidence="1" type="ORF">EGI31_20960</name>
</gene>
<proteinExistence type="predicted"/>